<protein>
    <submittedName>
        <fullName evidence="9">Uncharacterized protein</fullName>
    </submittedName>
</protein>
<gene>
    <name evidence="9" type="ORF">G7K_0550-t1</name>
</gene>
<evidence type="ECO:0000259" key="7">
    <source>
        <dbReference type="Pfam" id="PF10334"/>
    </source>
</evidence>
<reference evidence="9 10" key="1">
    <citation type="journal article" date="2011" name="J. Gen. Appl. Microbiol.">
        <title>Draft genome sequencing of the enigmatic yeast Saitoella complicata.</title>
        <authorList>
            <person name="Nishida H."/>
            <person name="Hamamoto M."/>
            <person name="Sugiyama J."/>
        </authorList>
    </citation>
    <scope>NUCLEOTIDE SEQUENCE [LARGE SCALE GENOMIC DNA]</scope>
    <source>
        <strain evidence="9 10">NRRL Y-17804</strain>
    </source>
</reference>
<feature type="domain" description="DUF2421" evidence="7">
    <location>
        <begin position="850"/>
        <end position="975"/>
    </location>
</feature>
<feature type="region of interest" description="Disordered" evidence="5">
    <location>
        <begin position="49"/>
        <end position="85"/>
    </location>
</feature>
<feature type="transmembrane region" description="Helical" evidence="6">
    <location>
        <begin position="244"/>
        <end position="265"/>
    </location>
</feature>
<dbReference type="GO" id="GO:0016020">
    <property type="term" value="C:membrane"/>
    <property type="evidence" value="ECO:0007669"/>
    <property type="project" value="UniProtKB-SubCell"/>
</dbReference>
<dbReference type="PANTHER" id="PTHR47804:SF1">
    <property type="entry name" value="DUF2421 DOMAIN-CONTAINING PROTEIN"/>
    <property type="match status" value="1"/>
</dbReference>
<dbReference type="InterPro" id="IPR052430">
    <property type="entry name" value="IVT-Associated"/>
</dbReference>
<feature type="region of interest" description="Disordered" evidence="5">
    <location>
        <begin position="603"/>
        <end position="625"/>
    </location>
</feature>
<feature type="transmembrane region" description="Helical" evidence="6">
    <location>
        <begin position="310"/>
        <end position="329"/>
    </location>
</feature>
<keyword evidence="10" id="KW-1185">Reference proteome</keyword>
<feature type="transmembrane region" description="Helical" evidence="6">
    <location>
        <begin position="272"/>
        <end position="290"/>
    </location>
</feature>
<evidence type="ECO:0000256" key="1">
    <source>
        <dbReference type="ARBA" id="ARBA00004141"/>
    </source>
</evidence>
<dbReference type="Proteomes" id="UP000033140">
    <property type="component" value="Unassembled WGS sequence"/>
</dbReference>
<dbReference type="OMA" id="INEHFRH"/>
<dbReference type="PANTHER" id="PTHR47804">
    <property type="entry name" value="60S RIBOSOMAL PROTEIN L19"/>
    <property type="match status" value="1"/>
</dbReference>
<evidence type="ECO:0000256" key="6">
    <source>
        <dbReference type="SAM" id="Phobius"/>
    </source>
</evidence>
<evidence type="ECO:0000313" key="9">
    <source>
        <dbReference type="EMBL" id="GAO46318.1"/>
    </source>
</evidence>
<keyword evidence="2 6" id="KW-0812">Transmembrane</keyword>
<dbReference type="Pfam" id="PF10334">
    <property type="entry name" value="BRE4"/>
    <property type="match status" value="1"/>
</dbReference>
<feature type="transmembrane region" description="Helical" evidence="6">
    <location>
        <begin position="731"/>
        <end position="748"/>
    </location>
</feature>
<keyword evidence="3 6" id="KW-1133">Transmembrane helix</keyword>
<dbReference type="InterPro" id="IPR049453">
    <property type="entry name" value="Memb_transporter_dom"/>
</dbReference>
<comment type="caution">
    <text evidence="9">The sequence shown here is derived from an EMBL/GenBank/DDBJ whole genome shotgun (WGS) entry which is preliminary data.</text>
</comment>
<comment type="subcellular location">
    <subcellularLocation>
        <location evidence="1">Membrane</location>
        <topology evidence="1">Multi-pass membrane protein</topology>
    </subcellularLocation>
</comment>
<feature type="transmembrane region" description="Helical" evidence="6">
    <location>
        <begin position="708"/>
        <end position="725"/>
    </location>
</feature>
<organism evidence="9 10">
    <name type="scientific">Saitoella complicata (strain BCRC 22490 / CBS 7301 / JCM 7358 / NBRC 10748 / NRRL Y-17804)</name>
    <dbReference type="NCBI Taxonomy" id="698492"/>
    <lineage>
        <taxon>Eukaryota</taxon>
        <taxon>Fungi</taxon>
        <taxon>Dikarya</taxon>
        <taxon>Ascomycota</taxon>
        <taxon>Taphrinomycotina</taxon>
        <taxon>Taphrinomycotina incertae sedis</taxon>
        <taxon>Saitoella</taxon>
    </lineage>
</organism>
<evidence type="ECO:0000256" key="4">
    <source>
        <dbReference type="ARBA" id="ARBA00023136"/>
    </source>
</evidence>
<feature type="transmembrane region" description="Helical" evidence="6">
    <location>
        <begin position="214"/>
        <end position="238"/>
    </location>
</feature>
<name>A0A0E9N931_SAICN</name>
<dbReference type="STRING" id="698492.A0A0E9N931"/>
<dbReference type="InterPro" id="IPR023244">
    <property type="entry name" value="Brefeldin_A-sensitivity_4"/>
</dbReference>
<reference evidence="9 10" key="3">
    <citation type="journal article" date="2015" name="Genome Announc.">
        <title>Draft Genome Sequence of the Archiascomycetous Yeast Saitoella complicata.</title>
        <authorList>
            <person name="Yamauchi K."/>
            <person name="Kondo S."/>
            <person name="Hamamoto M."/>
            <person name="Takahashi Y."/>
            <person name="Ogura Y."/>
            <person name="Hayashi T."/>
            <person name="Nishida H."/>
        </authorList>
    </citation>
    <scope>NUCLEOTIDE SEQUENCE [LARGE SCALE GENOMIC DNA]</scope>
    <source>
        <strain evidence="9 10">NRRL Y-17804</strain>
    </source>
</reference>
<sequence>MPVHRDTEDGLVISPSTSPVIAVAGTSSAQSSHVRKSVSFSDHVWNDGLPFDPSTPQPALFRHQIPTYGTPKPQDRYDDDDTSSYFESPGRQASVILTDGKRVRRVPTLTIEEEDEEVAGEYDDDVGTGLLGDRVRRSRWEQTMHVVWKRVSDPPDIAKGLIKCAIAYFLGSLATFIPFISDLYGKNDGKHVVATVAVYFHPSRSAGGMAEATFFAFVALMFSSSVSIGSMMTAVFFSELDMPTLGHLTVLFVWCGGAVFAIAYAKQRLQNSTFSTACSLMSMVIFVMLTKEGAVQLSTFRLDKIMQYSAIVFTGVLCSLVVSLSVWPVEGRKKLRHDMIVTTDSFAEMLTMITQSFLLSSDMDVSHPSFRVAMTKHRASFASLAKNLKEAKWEYYIAGKEDEYHLEEKVVKVMQRIGQHISGLQSSATLQSTVLKQARDRWRREAGENNDWCGEEHDPPTKLASVFVNHLGPPLKSLAYTCKATLRELPYGPPPRYNATINPQLIDSLRQAVTLYSGAREKTLKHLYANHMKDFQDQHFSPSIETEEVAASMDYFSYSLEEFARGLLVYLDALRELETYRIKACFRTWRWARFWEPRARDIKAPPRDEETGPTPVPGVRTRRDEPVARREGESWGYRIWKTFEWFRKDEVKFATKTAMGAVVFAAPAFISVTRPYYVHYRLEWGLLTYMIVVGMTKGATYSAGFYRTLGNAVGAIVAILAWHTFAGHPVGLSLFGVLFSLPCFYLIVYSKNHNTTGRFILLGYNLCALYAYSISRQVDNDDDDDEGGLNPIITTIAGHRLVAVIAGVLWGTFINVYIFPMKARTELRDGISDMWLQMGWVWKSDAVNLTRPQVSSQGFMSSADDQSIDILVHMQKNLLKLRGLLAQAPNEPRLKGPFPTHSYGRLLDITQDMMDAFTALRVAVTKNGLEGGINTIVLETAQERKEVSGAIFLYFYLLASAMRMKIVFPEGFPTAEAARDRLVRKIGKLRAKVKDTEGDALMDENLAPLYAYTLASGKVLDDLERLGAAMVSIPKLSQKQCYASSLQDYEWFTSPYMHLKHSLPSAASITVWLYTYRARCSAPPSQSIPNFPATSETKTKTTTTKCSEVLLANHLKQTELEAYSALTRLEVYKGFGLAALLWCGTTIRRPGRSEHARQPHLILHYYKHGVRDIHIIESCIS</sequence>
<evidence type="ECO:0000256" key="5">
    <source>
        <dbReference type="SAM" id="MobiDB-lite"/>
    </source>
</evidence>
<feature type="transmembrane region" description="Helical" evidence="6">
    <location>
        <begin position="792"/>
        <end position="818"/>
    </location>
</feature>
<accession>A0A0E9N931</accession>
<dbReference type="AlphaFoldDB" id="A0A0E9N931"/>
<dbReference type="EMBL" id="BACD03000003">
    <property type="protein sequence ID" value="GAO46318.1"/>
    <property type="molecule type" value="Genomic_DNA"/>
</dbReference>
<dbReference type="Pfam" id="PF13515">
    <property type="entry name" value="FUSC_2"/>
    <property type="match status" value="1"/>
</dbReference>
<reference evidence="9 10" key="2">
    <citation type="journal article" date="2014" name="J. Gen. Appl. Microbiol.">
        <title>The early diverging ascomycetous budding yeast Saitoella complicata has three histone deacetylases belonging to the Clr6, Hos2, and Rpd3 lineages.</title>
        <authorList>
            <person name="Nishida H."/>
            <person name="Matsumoto T."/>
            <person name="Kondo S."/>
            <person name="Hamamoto M."/>
            <person name="Yoshikawa H."/>
        </authorList>
    </citation>
    <scope>NUCLEOTIDE SEQUENCE [LARGE SCALE GENOMIC DNA]</scope>
    <source>
        <strain evidence="9 10">NRRL Y-17804</strain>
    </source>
</reference>
<dbReference type="InterPro" id="IPR018820">
    <property type="entry name" value="BRE4-related_DUF2421"/>
</dbReference>
<keyword evidence="4 6" id="KW-0472">Membrane</keyword>
<evidence type="ECO:0000256" key="2">
    <source>
        <dbReference type="ARBA" id="ARBA00022692"/>
    </source>
</evidence>
<dbReference type="PRINTS" id="PR02047">
    <property type="entry name" value="BREFELDNASP4"/>
</dbReference>
<evidence type="ECO:0000256" key="3">
    <source>
        <dbReference type="ARBA" id="ARBA00022989"/>
    </source>
</evidence>
<evidence type="ECO:0000313" key="10">
    <source>
        <dbReference type="Proteomes" id="UP000033140"/>
    </source>
</evidence>
<proteinExistence type="predicted"/>
<evidence type="ECO:0000259" key="8">
    <source>
        <dbReference type="Pfam" id="PF13515"/>
    </source>
</evidence>
<feature type="domain" description="Integral membrane bound transporter" evidence="8">
    <location>
        <begin position="677"/>
        <end position="813"/>
    </location>
</feature>